<organism evidence="1 2">
    <name type="scientific">Erwinia phage pEa_SNUABM_12</name>
    <dbReference type="NCBI Taxonomy" id="2768773"/>
    <lineage>
        <taxon>Viruses</taxon>
        <taxon>Duplodnaviria</taxon>
        <taxon>Heunggongvirae</taxon>
        <taxon>Uroviricota</taxon>
        <taxon>Caudoviricetes</taxon>
        <taxon>Eneladusvirus</taxon>
        <taxon>Eneladusvirus BF</taxon>
    </lineage>
</organism>
<dbReference type="EMBL" id="MT939486">
    <property type="protein sequence ID" value="QOI71113.1"/>
    <property type="molecule type" value="Genomic_DNA"/>
</dbReference>
<reference evidence="1 2" key="1">
    <citation type="submission" date="2020-08" db="EMBL/GenBank/DDBJ databases">
        <title>Complete genome sequence of Erwinia phage pEa_SNUABM_12.</title>
        <authorList>
            <person name="Kim S.G."/>
            <person name="Lee S.B."/>
            <person name="Park S.C."/>
        </authorList>
    </citation>
    <scope>NUCLEOTIDE SEQUENCE [LARGE SCALE GENOMIC DNA]</scope>
</reference>
<dbReference type="Proteomes" id="UP000594095">
    <property type="component" value="Genome"/>
</dbReference>
<evidence type="ECO:0000313" key="1">
    <source>
        <dbReference type="EMBL" id="QOI71113.1"/>
    </source>
</evidence>
<sequence>MKSGLIILAGLVLCGVGAFGYFKDLDLWSAWVIVGAIIIGTQVD</sequence>
<protein>
    <submittedName>
        <fullName evidence="1">Putative membrane protein</fullName>
    </submittedName>
</protein>
<gene>
    <name evidence="1" type="ORF">pEaSNUABM12_00175</name>
</gene>
<accession>A0A7L8ZL38</accession>
<name>A0A7L8ZL38_9CAUD</name>
<evidence type="ECO:0000313" key="2">
    <source>
        <dbReference type="Proteomes" id="UP000594095"/>
    </source>
</evidence>
<proteinExistence type="predicted"/>